<dbReference type="Pfam" id="PF00271">
    <property type="entry name" value="Helicase_C"/>
    <property type="match status" value="1"/>
</dbReference>
<proteinExistence type="predicted"/>
<dbReference type="PANTHER" id="PTHR47396">
    <property type="entry name" value="TYPE I RESTRICTION ENZYME ECOKI R PROTEIN"/>
    <property type="match status" value="1"/>
</dbReference>
<dbReference type="InterPro" id="IPR001650">
    <property type="entry name" value="Helicase_C-like"/>
</dbReference>
<dbReference type="Proteomes" id="UP001596435">
    <property type="component" value="Unassembled WGS sequence"/>
</dbReference>
<dbReference type="SUPFAM" id="SSF52540">
    <property type="entry name" value="P-loop containing nucleoside triphosphate hydrolases"/>
    <property type="match status" value="1"/>
</dbReference>
<dbReference type="InterPro" id="IPR006935">
    <property type="entry name" value="Helicase/UvrB_N"/>
</dbReference>
<dbReference type="InterPro" id="IPR027417">
    <property type="entry name" value="P-loop_NTPase"/>
</dbReference>
<keyword evidence="4" id="KW-1185">Reference proteome</keyword>
<dbReference type="Pfam" id="PF03457">
    <property type="entry name" value="HA"/>
    <property type="match status" value="3"/>
</dbReference>
<gene>
    <name evidence="3" type="ORF">ACFQMG_24865</name>
</gene>
<evidence type="ECO:0000259" key="2">
    <source>
        <dbReference type="PROSITE" id="PS51194"/>
    </source>
</evidence>
<accession>A0ABW2G3Z1</accession>
<sequence length="778" mass="86395">MPHKPIRLRPHQQRAVGAITAGLQRHSRVTVVAACGTGKTVIARASADTYTPHGNILVLAPSQDLVAQTAREWDRGRPDEKHIAVCALPPSGRGALCIPFTTSPAEPARRVADHSGPTIVFSTYQSLPAIVEAHRRHGLPEWALAVADEAHHTTGSLDKSWGDIHDDAQIPAQRRLYMTATPRRWSHPKSRKPGAYKQPLASMDNPALFGPVVFRLELAEAIAQGILADYRVVVPVISAEDLHDILTTAETTPHLDGLRLAAMQVGLLRAIQDYRLSRVLTFHRLIAAARTFARTLPRTATAFTQGGQPMQLWAAAVDSRQPRSERNTKLWRFAGSSWQSRTALLPGQSHTHILSSVRCLGEGVDMPEADAVLFADPKRSVVDIIQTLGRALRQPPGSGKIATLIIPVYIRPGQTTREAMESSDFRDLWAILDGLRTADSKFYTRLRRGSGRRSEDPVLTEPERPDEIADVLSLRAHQFQGDGWNSGYEAAMRFYEEHGHLEVPTDHRDSAGVHLGSWIGEQRNRYAEGTLDPDQAFALYALRISWPHPPGSFEHNLALARDFATAHHTLAVHAGTPDVDAGLARWLDQMRAMTREDELPPERIEALNSTDPCWNPAWSIDWQYNCARLRRCLATGDWRLTYQVAAETNLSLGAWLDHQIEQNHILEPGQLAQLALLARQYPDLHPHALLLFRQTTGPAMSFARGLSAARRFLRREGHLQVPDGHVEVVGTDHVRLDIWIDQRRYDAAQLTSQQAAALDALGLPVVPRFLEPELPEVA</sequence>
<feature type="domain" description="Helicase ATP-binding" evidence="1">
    <location>
        <begin position="20"/>
        <end position="200"/>
    </location>
</feature>
<name>A0ABW2G3Z1_9ACTN</name>
<dbReference type="EMBL" id="JBHTAJ010000053">
    <property type="protein sequence ID" value="MFC7182786.1"/>
    <property type="molecule type" value="Genomic_DNA"/>
</dbReference>
<dbReference type="PROSITE" id="PS51192">
    <property type="entry name" value="HELICASE_ATP_BIND_1"/>
    <property type="match status" value="1"/>
</dbReference>
<dbReference type="CDD" id="cd18785">
    <property type="entry name" value="SF2_C"/>
    <property type="match status" value="1"/>
</dbReference>
<evidence type="ECO:0000313" key="3">
    <source>
        <dbReference type="EMBL" id="MFC7182786.1"/>
    </source>
</evidence>
<evidence type="ECO:0000313" key="4">
    <source>
        <dbReference type="Proteomes" id="UP001596435"/>
    </source>
</evidence>
<dbReference type="RefSeq" id="WP_380232057.1">
    <property type="nucleotide sequence ID" value="NZ_JBHSVH010000001.1"/>
</dbReference>
<feature type="domain" description="Helicase C-terminal" evidence="2">
    <location>
        <begin position="266"/>
        <end position="450"/>
    </location>
</feature>
<dbReference type="InterPro" id="IPR014001">
    <property type="entry name" value="Helicase_ATP-bd"/>
</dbReference>
<dbReference type="InterPro" id="IPR005114">
    <property type="entry name" value="Helicase_assoc"/>
</dbReference>
<reference evidence="4" key="1">
    <citation type="journal article" date="2019" name="Int. J. Syst. Evol. Microbiol.">
        <title>The Global Catalogue of Microorganisms (GCM) 10K type strain sequencing project: providing services to taxonomists for standard genome sequencing and annotation.</title>
        <authorList>
            <consortium name="The Broad Institute Genomics Platform"/>
            <consortium name="The Broad Institute Genome Sequencing Center for Infectious Disease"/>
            <person name="Wu L."/>
            <person name="Ma J."/>
        </authorList>
    </citation>
    <scope>NUCLEOTIDE SEQUENCE [LARGE SCALE GENOMIC DNA]</scope>
    <source>
        <strain evidence="4">CGMCC 1.12859</strain>
    </source>
</reference>
<dbReference type="PROSITE" id="PS51194">
    <property type="entry name" value="HELICASE_CTER"/>
    <property type="match status" value="1"/>
</dbReference>
<dbReference type="PANTHER" id="PTHR47396:SF1">
    <property type="entry name" value="ATP-DEPENDENT HELICASE IRC3-RELATED"/>
    <property type="match status" value="1"/>
</dbReference>
<protein>
    <submittedName>
        <fullName evidence="3">Helicase associated domain protein</fullName>
    </submittedName>
</protein>
<organism evidence="3 4">
    <name type="scientific">Kitasatospora paranensis</name>
    <dbReference type="NCBI Taxonomy" id="258053"/>
    <lineage>
        <taxon>Bacteria</taxon>
        <taxon>Bacillati</taxon>
        <taxon>Actinomycetota</taxon>
        <taxon>Actinomycetes</taxon>
        <taxon>Kitasatosporales</taxon>
        <taxon>Streptomycetaceae</taxon>
        <taxon>Kitasatospora</taxon>
    </lineage>
</organism>
<dbReference type="Gene3D" id="6.10.140.530">
    <property type="match status" value="1"/>
</dbReference>
<dbReference type="SMART" id="SM00487">
    <property type="entry name" value="DEXDc"/>
    <property type="match status" value="1"/>
</dbReference>
<dbReference type="Gene3D" id="3.40.50.300">
    <property type="entry name" value="P-loop containing nucleotide triphosphate hydrolases"/>
    <property type="match status" value="2"/>
</dbReference>
<dbReference type="InterPro" id="IPR050742">
    <property type="entry name" value="Helicase_Restrict-Modif_Enz"/>
</dbReference>
<dbReference type="Pfam" id="PF04851">
    <property type="entry name" value="ResIII"/>
    <property type="match status" value="1"/>
</dbReference>
<evidence type="ECO:0000259" key="1">
    <source>
        <dbReference type="PROSITE" id="PS51192"/>
    </source>
</evidence>
<comment type="caution">
    <text evidence="3">The sequence shown here is derived from an EMBL/GenBank/DDBJ whole genome shotgun (WGS) entry which is preliminary data.</text>
</comment>
<dbReference type="SMART" id="SM00490">
    <property type="entry name" value="HELICc"/>
    <property type="match status" value="1"/>
</dbReference>